<dbReference type="PANTHER" id="PTHR46481:SF5">
    <property type="entry name" value="OS08G0393150 PROTEIN"/>
    <property type="match status" value="1"/>
</dbReference>
<gene>
    <name evidence="2" type="ORF">DERYTH_LOCUS11220</name>
</gene>
<sequence>KNSVDFGSQVSLLDPTFNDYNIDSASTSFVLTSVSDLDTVLINSSTTNKTTNRAISQTYSETSSQLALSKYTSAVWNSFSKVINEKNEEKAQYGLKKITKAIGKIRSCIKAIHTSPKRCQMFLDICKSESLKPVVPLLDCDTRFEDIYLCTYSSTVDRDNEVAINIQNDVLMFENHIDYFFKYAAKQTWKHNIERFPNLSAMAQDFLAIPASSVALEQIFSCAGRIIDDSRTLLDPDTIAAFNVPKKLVRYGR</sequence>
<dbReference type="EMBL" id="CAJVPY010006849">
    <property type="protein sequence ID" value="CAG8670652.1"/>
    <property type="molecule type" value="Genomic_DNA"/>
</dbReference>
<keyword evidence="3" id="KW-1185">Reference proteome</keyword>
<organism evidence="2 3">
    <name type="scientific">Dentiscutata erythropus</name>
    <dbReference type="NCBI Taxonomy" id="1348616"/>
    <lineage>
        <taxon>Eukaryota</taxon>
        <taxon>Fungi</taxon>
        <taxon>Fungi incertae sedis</taxon>
        <taxon>Mucoromycota</taxon>
        <taxon>Glomeromycotina</taxon>
        <taxon>Glomeromycetes</taxon>
        <taxon>Diversisporales</taxon>
        <taxon>Gigasporaceae</taxon>
        <taxon>Dentiscutata</taxon>
    </lineage>
</organism>
<proteinExistence type="predicted"/>
<dbReference type="Proteomes" id="UP000789405">
    <property type="component" value="Unassembled WGS sequence"/>
</dbReference>
<protein>
    <submittedName>
        <fullName evidence="2">20327_t:CDS:1</fullName>
    </submittedName>
</protein>
<feature type="domain" description="HAT C-terminal dimerisation" evidence="1">
    <location>
        <begin position="189"/>
        <end position="241"/>
    </location>
</feature>
<accession>A0A9N9EG84</accession>
<name>A0A9N9EG84_9GLOM</name>
<dbReference type="SUPFAM" id="SSF53098">
    <property type="entry name" value="Ribonuclease H-like"/>
    <property type="match status" value="1"/>
</dbReference>
<dbReference type="GO" id="GO:0046983">
    <property type="term" value="F:protein dimerization activity"/>
    <property type="evidence" value="ECO:0007669"/>
    <property type="project" value="InterPro"/>
</dbReference>
<reference evidence="2" key="1">
    <citation type="submission" date="2021-06" db="EMBL/GenBank/DDBJ databases">
        <authorList>
            <person name="Kallberg Y."/>
            <person name="Tangrot J."/>
            <person name="Rosling A."/>
        </authorList>
    </citation>
    <scope>NUCLEOTIDE SEQUENCE</scope>
    <source>
        <strain evidence="2">MA453B</strain>
    </source>
</reference>
<dbReference type="AlphaFoldDB" id="A0A9N9EG84"/>
<dbReference type="InterPro" id="IPR052035">
    <property type="entry name" value="ZnF_BED_domain_contain"/>
</dbReference>
<evidence type="ECO:0000313" key="3">
    <source>
        <dbReference type="Proteomes" id="UP000789405"/>
    </source>
</evidence>
<evidence type="ECO:0000259" key="1">
    <source>
        <dbReference type="Pfam" id="PF05699"/>
    </source>
</evidence>
<dbReference type="InterPro" id="IPR008906">
    <property type="entry name" value="HATC_C_dom"/>
</dbReference>
<dbReference type="Pfam" id="PF05699">
    <property type="entry name" value="Dimer_Tnp_hAT"/>
    <property type="match status" value="1"/>
</dbReference>
<comment type="caution">
    <text evidence="2">The sequence shown here is derived from an EMBL/GenBank/DDBJ whole genome shotgun (WGS) entry which is preliminary data.</text>
</comment>
<dbReference type="InterPro" id="IPR012337">
    <property type="entry name" value="RNaseH-like_sf"/>
</dbReference>
<evidence type="ECO:0000313" key="2">
    <source>
        <dbReference type="EMBL" id="CAG8670652.1"/>
    </source>
</evidence>
<dbReference type="PANTHER" id="PTHR46481">
    <property type="entry name" value="ZINC FINGER BED DOMAIN-CONTAINING PROTEIN 4"/>
    <property type="match status" value="1"/>
</dbReference>
<feature type="non-terminal residue" evidence="2">
    <location>
        <position position="253"/>
    </location>
</feature>
<dbReference type="OrthoDB" id="117690at2759"/>